<dbReference type="AlphaFoldDB" id="A0A5C7B8G7"/>
<dbReference type="Proteomes" id="UP000321938">
    <property type="component" value="Unassembled WGS sequence"/>
</dbReference>
<feature type="transmembrane region" description="Helical" evidence="1">
    <location>
        <begin position="6"/>
        <end position="27"/>
    </location>
</feature>
<organism evidence="2 3">
    <name type="scientific">Psychroserpens burtonensis</name>
    <dbReference type="NCBI Taxonomy" id="49278"/>
    <lineage>
        <taxon>Bacteria</taxon>
        <taxon>Pseudomonadati</taxon>
        <taxon>Bacteroidota</taxon>
        <taxon>Flavobacteriia</taxon>
        <taxon>Flavobacteriales</taxon>
        <taxon>Flavobacteriaceae</taxon>
        <taxon>Psychroserpens</taxon>
    </lineage>
</organism>
<dbReference type="RefSeq" id="WP_147231368.1">
    <property type="nucleotide sequence ID" value="NZ_VOSB01000007.1"/>
</dbReference>
<keyword evidence="1" id="KW-0472">Membrane</keyword>
<dbReference type="EMBL" id="VOSB01000007">
    <property type="protein sequence ID" value="TXE18610.1"/>
    <property type="molecule type" value="Genomic_DNA"/>
</dbReference>
<comment type="caution">
    <text evidence="2">The sequence shown here is derived from an EMBL/GenBank/DDBJ whole genome shotgun (WGS) entry which is preliminary data.</text>
</comment>
<keyword evidence="1" id="KW-0812">Transmembrane</keyword>
<name>A0A5C7B8G7_9FLAO</name>
<gene>
    <name evidence="2" type="ORF">ES692_06085</name>
</gene>
<evidence type="ECO:0000313" key="3">
    <source>
        <dbReference type="Proteomes" id="UP000321938"/>
    </source>
</evidence>
<proteinExistence type="predicted"/>
<evidence type="ECO:0000256" key="1">
    <source>
        <dbReference type="SAM" id="Phobius"/>
    </source>
</evidence>
<sequence length="70" mass="8232">MNTTIKFRFFIFGIIAVITFLLCFNLFKRAEKPSKADQQIISSILQEPDGHWYIYETVKSHDNKCDHNAH</sequence>
<accession>A0A5C7B8G7</accession>
<keyword evidence="3" id="KW-1185">Reference proteome</keyword>
<reference evidence="2 3" key="1">
    <citation type="submission" date="2019-08" db="EMBL/GenBank/DDBJ databases">
        <title>Genome of Psychroserpens burtonensis ACAM 167.</title>
        <authorList>
            <person name="Bowman J.P."/>
        </authorList>
    </citation>
    <scope>NUCLEOTIDE SEQUENCE [LARGE SCALE GENOMIC DNA]</scope>
    <source>
        <strain evidence="2 3">ACAM 167</strain>
    </source>
</reference>
<protein>
    <submittedName>
        <fullName evidence="2">Uncharacterized protein</fullName>
    </submittedName>
</protein>
<keyword evidence="1" id="KW-1133">Transmembrane helix</keyword>
<evidence type="ECO:0000313" key="2">
    <source>
        <dbReference type="EMBL" id="TXE18610.1"/>
    </source>
</evidence>